<sequence>MINQVLYNPSSIKVFPGYEPYSFANLYAIAQLKSALCNSVLDAPVTNSNSNDIMVNQQMFIASNEKTFSTEYPYCPTNGIVSATPVNYNELLTSENMRIINGNPNINTNFLINTDISSDINDAAAFCYVPSQRIDSLSSIQQLMTPANSEIPNSKDNILPIDASCTTVSSRRSTLTDEEEDYGQKYALANVTIEQFNNFDINGNTNFNAIKLAESSFDTSENQMANNITNLNSSIGTPLVLQPQQPIPIKSENLLDPSAFLKVADYIESKAQTFNLQAFNNYQMNQTFQQIQCMQQPFIPPNGLLIPPTYDNTNYPFVPPSFPVPNNSAAPMFSSCRFPVIRGISSGGSAARPPKSINGAFQFRKVKLNLIDASIKDNCYPEWSKSEIEDRRRIIRIERRQEGNSIIADFKIIGSANENPTVIPHYDAEVDVLEVSCLECSVNNSLNDDYSDSESEGCIPASPKEKFSTIGSAYYITSVEVVKIVELLIGFQNPDPEERRRERGRIRSNLVPFWSKKPIFSKKTGASCDVPDDKKTNEDLRIELARRIMDYKIRKPRGFDKEVRILNWNNLIPALERALQSYYIQFPADMEI</sequence>
<dbReference type="InterPro" id="IPR055509">
    <property type="entry name" value="DUF7082"/>
</dbReference>
<evidence type="ECO:0000313" key="2">
    <source>
        <dbReference type="EMBL" id="GME68343.1"/>
    </source>
</evidence>
<accession>A0A9W6WFQ2</accession>
<name>A0A9W6WFQ2_CANBO</name>
<dbReference type="Pfam" id="PF23305">
    <property type="entry name" value="DUF7082"/>
    <property type="match status" value="1"/>
</dbReference>
<feature type="domain" description="DUF7082" evidence="1">
    <location>
        <begin position="379"/>
        <end position="577"/>
    </location>
</feature>
<keyword evidence="3" id="KW-1185">Reference proteome</keyword>
<dbReference type="AlphaFoldDB" id="A0A9W6WFQ2"/>
<evidence type="ECO:0000313" key="3">
    <source>
        <dbReference type="Proteomes" id="UP001165120"/>
    </source>
</evidence>
<dbReference type="EMBL" id="BSXN01000388">
    <property type="protein sequence ID" value="GME68343.1"/>
    <property type="molecule type" value="Genomic_DNA"/>
</dbReference>
<organism evidence="2 3">
    <name type="scientific">Candida boidinii</name>
    <name type="common">Yeast</name>
    <dbReference type="NCBI Taxonomy" id="5477"/>
    <lineage>
        <taxon>Eukaryota</taxon>
        <taxon>Fungi</taxon>
        <taxon>Dikarya</taxon>
        <taxon>Ascomycota</taxon>
        <taxon>Saccharomycotina</taxon>
        <taxon>Pichiomycetes</taxon>
        <taxon>Pichiales</taxon>
        <taxon>Pichiaceae</taxon>
        <taxon>Ogataea</taxon>
        <taxon>Ogataea/Candida clade</taxon>
    </lineage>
</organism>
<comment type="caution">
    <text evidence="2">The sequence shown here is derived from an EMBL/GenBank/DDBJ whole genome shotgun (WGS) entry which is preliminary data.</text>
</comment>
<protein>
    <submittedName>
        <fullName evidence="2">Unnamed protein product</fullName>
    </submittedName>
</protein>
<dbReference type="Proteomes" id="UP001165120">
    <property type="component" value="Unassembled WGS sequence"/>
</dbReference>
<reference evidence="2" key="1">
    <citation type="submission" date="2023-04" db="EMBL/GenBank/DDBJ databases">
        <title>Candida boidinii NBRC 10035.</title>
        <authorList>
            <person name="Ichikawa N."/>
            <person name="Sato H."/>
            <person name="Tonouchi N."/>
        </authorList>
    </citation>
    <scope>NUCLEOTIDE SEQUENCE</scope>
    <source>
        <strain evidence="2">NBRC 10035</strain>
    </source>
</reference>
<gene>
    <name evidence="2" type="ORF">Cboi02_000158700</name>
</gene>
<evidence type="ECO:0000259" key="1">
    <source>
        <dbReference type="Pfam" id="PF23305"/>
    </source>
</evidence>
<proteinExistence type="predicted"/>